<sequence length="40" mass="4725">MLQNYLTVYSQNEPLAKLWNVTDNEVITLLELERNLTMVD</sequence>
<dbReference type="Proteomes" id="UP000789901">
    <property type="component" value="Unassembled WGS sequence"/>
</dbReference>
<evidence type="ECO:0000313" key="2">
    <source>
        <dbReference type="Proteomes" id="UP000789901"/>
    </source>
</evidence>
<organism evidence="1 2">
    <name type="scientific">Gigaspora margarita</name>
    <dbReference type="NCBI Taxonomy" id="4874"/>
    <lineage>
        <taxon>Eukaryota</taxon>
        <taxon>Fungi</taxon>
        <taxon>Fungi incertae sedis</taxon>
        <taxon>Mucoromycota</taxon>
        <taxon>Glomeromycotina</taxon>
        <taxon>Glomeromycetes</taxon>
        <taxon>Diversisporales</taxon>
        <taxon>Gigasporaceae</taxon>
        <taxon>Gigaspora</taxon>
    </lineage>
</organism>
<gene>
    <name evidence="1" type="ORF">GMARGA_LOCUS23439</name>
</gene>
<dbReference type="EMBL" id="CAJVQB010023736">
    <property type="protein sequence ID" value="CAG8802570.1"/>
    <property type="molecule type" value="Genomic_DNA"/>
</dbReference>
<accession>A0ABN7VVR9</accession>
<evidence type="ECO:0000313" key="1">
    <source>
        <dbReference type="EMBL" id="CAG8802570.1"/>
    </source>
</evidence>
<comment type="caution">
    <text evidence="1">The sequence shown here is derived from an EMBL/GenBank/DDBJ whole genome shotgun (WGS) entry which is preliminary data.</text>
</comment>
<proteinExistence type="predicted"/>
<reference evidence="1 2" key="1">
    <citation type="submission" date="2021-06" db="EMBL/GenBank/DDBJ databases">
        <authorList>
            <person name="Kallberg Y."/>
            <person name="Tangrot J."/>
            <person name="Rosling A."/>
        </authorList>
    </citation>
    <scope>NUCLEOTIDE SEQUENCE [LARGE SCALE GENOMIC DNA]</scope>
    <source>
        <strain evidence="1 2">120-4 pot B 10/14</strain>
    </source>
</reference>
<feature type="non-terminal residue" evidence="1">
    <location>
        <position position="40"/>
    </location>
</feature>
<protein>
    <submittedName>
        <fullName evidence="1">11272_t:CDS:1</fullName>
    </submittedName>
</protein>
<name>A0ABN7VVR9_GIGMA</name>
<keyword evidence="2" id="KW-1185">Reference proteome</keyword>